<proteinExistence type="predicted"/>
<sequence length="127" mass="13804">MSLNQQLLRRHELGFKSANADPTTTSANAGSASNASSNPTDSFRFRSALNLNAALKYICQSGGSRLSDFITKEFIGRHKGNLALNRGNVDGSMKVPKTTIGIRDLGLEIESLGDVYKVLDFIRNIKT</sequence>
<comment type="caution">
    <text evidence="2">The sequence shown here is derived from an EMBL/GenBank/DDBJ whole genome shotgun (WGS) entry which is preliminary data.</text>
</comment>
<keyword evidence="3" id="KW-1185">Reference proteome</keyword>
<evidence type="ECO:0000313" key="2">
    <source>
        <dbReference type="EMBL" id="OAC97782.1"/>
    </source>
</evidence>
<accession>A0A168GKK8</accession>
<protein>
    <submittedName>
        <fullName evidence="2">Uncharacterized protein</fullName>
    </submittedName>
</protein>
<name>A0A168GKK8_MUCCL</name>
<dbReference type="Proteomes" id="UP000077051">
    <property type="component" value="Unassembled WGS sequence"/>
</dbReference>
<evidence type="ECO:0000313" key="3">
    <source>
        <dbReference type="Proteomes" id="UP000077051"/>
    </source>
</evidence>
<evidence type="ECO:0000256" key="1">
    <source>
        <dbReference type="SAM" id="MobiDB-lite"/>
    </source>
</evidence>
<organism evidence="2 3">
    <name type="scientific">Mucor lusitanicus CBS 277.49</name>
    <dbReference type="NCBI Taxonomy" id="747725"/>
    <lineage>
        <taxon>Eukaryota</taxon>
        <taxon>Fungi</taxon>
        <taxon>Fungi incertae sedis</taxon>
        <taxon>Mucoromycota</taxon>
        <taxon>Mucoromycotina</taxon>
        <taxon>Mucoromycetes</taxon>
        <taxon>Mucorales</taxon>
        <taxon>Mucorineae</taxon>
        <taxon>Mucoraceae</taxon>
        <taxon>Mucor</taxon>
    </lineage>
</organism>
<reference evidence="2 3" key="1">
    <citation type="submission" date="2015-06" db="EMBL/GenBank/DDBJ databases">
        <title>Expansion of signal transduction pathways in fungi by whole-genome duplication.</title>
        <authorList>
            <consortium name="DOE Joint Genome Institute"/>
            <person name="Corrochano L.M."/>
            <person name="Kuo A."/>
            <person name="Marcet-Houben M."/>
            <person name="Polaino S."/>
            <person name="Salamov A."/>
            <person name="Villalobos J.M."/>
            <person name="Alvarez M.I."/>
            <person name="Avalos J."/>
            <person name="Benito E.P."/>
            <person name="Benoit I."/>
            <person name="Burger G."/>
            <person name="Camino L.P."/>
            <person name="Canovas D."/>
            <person name="Cerda-Olmedo E."/>
            <person name="Cheng J.-F."/>
            <person name="Dominguez A."/>
            <person name="Elias M."/>
            <person name="Eslava A.P."/>
            <person name="Glaser F."/>
            <person name="Grimwood J."/>
            <person name="Gutierrez G."/>
            <person name="Heitman J."/>
            <person name="Henrissat B."/>
            <person name="Iturriaga E.A."/>
            <person name="Lang B.F."/>
            <person name="Lavin J.L."/>
            <person name="Lee S."/>
            <person name="Li W."/>
            <person name="Lindquist E."/>
            <person name="Lopez-Garcia S."/>
            <person name="Luque E.M."/>
            <person name="Marcos A.T."/>
            <person name="Martin J."/>
            <person name="Mccluskey K."/>
            <person name="Medina H.R."/>
            <person name="Miralles-Duran A."/>
            <person name="Miyazaki A."/>
            <person name="Munoz-Torres E."/>
            <person name="Oguiza J.A."/>
            <person name="Ohm R."/>
            <person name="Olmedo M."/>
            <person name="Orejas M."/>
            <person name="Ortiz-Castellanos L."/>
            <person name="Pisabarro A.G."/>
            <person name="Rodriguez-Romero J."/>
            <person name="Ruiz-Herrera J."/>
            <person name="Ruiz-Vazquez R."/>
            <person name="Sanz C."/>
            <person name="Schackwitz W."/>
            <person name="Schmutz J."/>
            <person name="Shahriari M."/>
            <person name="Shelest E."/>
            <person name="Silva-Franco F."/>
            <person name="Soanes D."/>
            <person name="Syed K."/>
            <person name="Tagua V.G."/>
            <person name="Talbot N.J."/>
            <person name="Thon M."/>
            <person name="De Vries R.P."/>
            <person name="Wiebenga A."/>
            <person name="Yadav J.S."/>
            <person name="Braun E.L."/>
            <person name="Baker S."/>
            <person name="Garre V."/>
            <person name="Horwitz B."/>
            <person name="Torres-Martinez S."/>
            <person name="Idnurm A."/>
            <person name="Herrera-Estrella A."/>
            <person name="Gabaldon T."/>
            <person name="Grigoriev I.V."/>
        </authorList>
    </citation>
    <scope>NUCLEOTIDE SEQUENCE [LARGE SCALE GENOMIC DNA]</scope>
    <source>
        <strain evidence="2 3">CBS 277.49</strain>
    </source>
</reference>
<dbReference type="EMBL" id="AMYB01000012">
    <property type="protein sequence ID" value="OAC97782.1"/>
    <property type="molecule type" value="Genomic_DNA"/>
</dbReference>
<feature type="compositionally biased region" description="Low complexity" evidence="1">
    <location>
        <begin position="23"/>
        <end position="38"/>
    </location>
</feature>
<gene>
    <name evidence="2" type="ORF">MUCCIDRAFT_167948</name>
</gene>
<dbReference type="AlphaFoldDB" id="A0A168GKK8"/>
<dbReference type="VEuPathDB" id="FungiDB:MUCCIDRAFT_167948"/>
<feature type="region of interest" description="Disordered" evidence="1">
    <location>
        <begin position="14"/>
        <end position="39"/>
    </location>
</feature>